<dbReference type="GO" id="GO:0005886">
    <property type="term" value="C:plasma membrane"/>
    <property type="evidence" value="ECO:0007669"/>
    <property type="project" value="TreeGrafter"/>
</dbReference>
<dbReference type="EMBL" id="SMAE01000001">
    <property type="protein sequence ID" value="TCS91658.1"/>
    <property type="molecule type" value="Genomic_DNA"/>
</dbReference>
<dbReference type="FunFam" id="3.30.70.270:FF:000001">
    <property type="entry name" value="Diguanylate cyclase domain protein"/>
    <property type="match status" value="1"/>
</dbReference>
<dbReference type="PANTHER" id="PTHR45138">
    <property type="entry name" value="REGULATORY COMPONENTS OF SENSORY TRANSDUCTION SYSTEM"/>
    <property type="match status" value="1"/>
</dbReference>
<dbReference type="Gene3D" id="3.30.70.270">
    <property type="match status" value="1"/>
</dbReference>
<dbReference type="Gene3D" id="3.40.50.2300">
    <property type="match status" value="1"/>
</dbReference>
<evidence type="ECO:0000313" key="4">
    <source>
        <dbReference type="EMBL" id="TCS91658.1"/>
    </source>
</evidence>
<name>A0A4R3L0X7_9FIRM</name>
<protein>
    <submittedName>
        <fullName evidence="4">Diguanylate cyclase (GGDEF)-like protein</fullName>
    </submittedName>
</protein>
<sequence>MVSKEMFLQKIMIEKSKQFDNLMKYSLTEDEKYLKKMEEFYQMINEVDIGFKYGLFDNLLEEFTSCISKEKENTVSNILNLYARTYSKIENLNKMILDKNYKKQEDQEVNNLNKHEAKDILIIDDDVLLLKLIENSMEEEGYNATVCSNPLQTIEILKERKVSLVVLDMILPNIDGFEVTKMIREIDPLLPIIIISVKDDLKTKINVLKLGADDYIIKPINMEELFARIDRALDRNKDYSTLSIEDGLTGAYTKEHFWNRASEKKELYNRNKKTFSIAFIDIDNFKEVNDNFGHLIGDQILKCFIKALKSTLRSTDLIFRFGGDEFIIIFPETGEIDAKLVMERFKRKKKCGHCDSKGCFTLDNLKFSAGITEIKSKKDTIEKIIERADKALYYAKSKGGNKIFIYKDE</sequence>
<dbReference type="PROSITE" id="PS50887">
    <property type="entry name" value="GGDEF"/>
    <property type="match status" value="1"/>
</dbReference>
<dbReference type="InterPro" id="IPR043128">
    <property type="entry name" value="Rev_trsase/Diguanyl_cyclase"/>
</dbReference>
<dbReference type="CDD" id="cd01949">
    <property type="entry name" value="GGDEF"/>
    <property type="match status" value="1"/>
</dbReference>
<dbReference type="Pfam" id="PF00990">
    <property type="entry name" value="GGDEF"/>
    <property type="match status" value="1"/>
</dbReference>
<dbReference type="GO" id="GO:0052621">
    <property type="term" value="F:diguanylate cyclase activity"/>
    <property type="evidence" value="ECO:0007669"/>
    <property type="project" value="TreeGrafter"/>
</dbReference>
<feature type="modified residue" description="4-aspartylphosphate" evidence="1">
    <location>
        <position position="168"/>
    </location>
</feature>
<evidence type="ECO:0000259" key="3">
    <source>
        <dbReference type="PROSITE" id="PS50887"/>
    </source>
</evidence>
<proteinExistence type="predicted"/>
<dbReference type="SMART" id="SM00267">
    <property type="entry name" value="GGDEF"/>
    <property type="match status" value="1"/>
</dbReference>
<dbReference type="InterPro" id="IPR050469">
    <property type="entry name" value="Diguanylate_Cyclase"/>
</dbReference>
<dbReference type="Pfam" id="PF00072">
    <property type="entry name" value="Response_reg"/>
    <property type="match status" value="1"/>
</dbReference>
<accession>A0A4R3L0X7</accession>
<dbReference type="SUPFAM" id="SSF52172">
    <property type="entry name" value="CheY-like"/>
    <property type="match status" value="1"/>
</dbReference>
<keyword evidence="1" id="KW-0597">Phosphoprotein</keyword>
<feature type="domain" description="Response regulatory" evidence="2">
    <location>
        <begin position="119"/>
        <end position="233"/>
    </location>
</feature>
<dbReference type="SUPFAM" id="SSF55073">
    <property type="entry name" value="Nucleotide cyclase"/>
    <property type="match status" value="1"/>
</dbReference>
<dbReference type="InterPro" id="IPR011006">
    <property type="entry name" value="CheY-like_superfamily"/>
</dbReference>
<dbReference type="InterPro" id="IPR001789">
    <property type="entry name" value="Sig_transdc_resp-reg_receiver"/>
</dbReference>
<feature type="domain" description="GGDEF" evidence="3">
    <location>
        <begin position="273"/>
        <end position="408"/>
    </location>
</feature>
<dbReference type="SMART" id="SM00448">
    <property type="entry name" value="REC"/>
    <property type="match status" value="1"/>
</dbReference>
<dbReference type="InterPro" id="IPR000160">
    <property type="entry name" value="GGDEF_dom"/>
</dbReference>
<dbReference type="InterPro" id="IPR029787">
    <property type="entry name" value="Nucleotide_cyclase"/>
</dbReference>
<evidence type="ECO:0000259" key="2">
    <source>
        <dbReference type="PROSITE" id="PS50110"/>
    </source>
</evidence>
<dbReference type="RefSeq" id="WP_132025450.1">
    <property type="nucleotide sequence ID" value="NZ_CP068564.1"/>
</dbReference>
<dbReference type="NCBIfam" id="TIGR00254">
    <property type="entry name" value="GGDEF"/>
    <property type="match status" value="1"/>
</dbReference>
<evidence type="ECO:0000313" key="5">
    <source>
        <dbReference type="Proteomes" id="UP000294567"/>
    </source>
</evidence>
<evidence type="ECO:0000256" key="1">
    <source>
        <dbReference type="PROSITE-ProRule" id="PRU00169"/>
    </source>
</evidence>
<reference evidence="4 5" key="1">
    <citation type="submission" date="2019-03" db="EMBL/GenBank/DDBJ databases">
        <title>Genomic Encyclopedia of Type Strains, Phase IV (KMG-IV): sequencing the most valuable type-strain genomes for metagenomic binning, comparative biology and taxonomic classification.</title>
        <authorList>
            <person name="Goeker M."/>
        </authorList>
    </citation>
    <scope>NUCLEOTIDE SEQUENCE [LARGE SCALE GENOMIC DNA]</scope>
    <source>
        <strain evidence="4 5">DSM 26752</strain>
    </source>
</reference>
<dbReference type="OrthoDB" id="9783388at2"/>
<dbReference type="PANTHER" id="PTHR45138:SF9">
    <property type="entry name" value="DIGUANYLATE CYCLASE DGCM-RELATED"/>
    <property type="match status" value="1"/>
</dbReference>
<dbReference type="GO" id="GO:1902201">
    <property type="term" value="P:negative regulation of bacterial-type flagellum-dependent cell motility"/>
    <property type="evidence" value="ECO:0007669"/>
    <property type="project" value="TreeGrafter"/>
</dbReference>
<gene>
    <name evidence="4" type="ORF">EDD65_101161</name>
</gene>
<organism evidence="4 5">
    <name type="scientific">Keratinibaculum paraultunense</name>
    <dbReference type="NCBI Taxonomy" id="1278232"/>
    <lineage>
        <taxon>Bacteria</taxon>
        <taxon>Bacillati</taxon>
        <taxon>Bacillota</taxon>
        <taxon>Tissierellia</taxon>
        <taxon>Tissierellales</taxon>
        <taxon>Tepidimicrobiaceae</taxon>
        <taxon>Keratinibaculum</taxon>
    </lineage>
</organism>
<dbReference type="Proteomes" id="UP000294567">
    <property type="component" value="Unassembled WGS sequence"/>
</dbReference>
<dbReference type="GO" id="GO:0043709">
    <property type="term" value="P:cell adhesion involved in single-species biofilm formation"/>
    <property type="evidence" value="ECO:0007669"/>
    <property type="project" value="TreeGrafter"/>
</dbReference>
<comment type="caution">
    <text evidence="4">The sequence shown here is derived from an EMBL/GenBank/DDBJ whole genome shotgun (WGS) entry which is preliminary data.</text>
</comment>
<dbReference type="CDD" id="cd17574">
    <property type="entry name" value="REC_OmpR"/>
    <property type="match status" value="1"/>
</dbReference>
<keyword evidence="5" id="KW-1185">Reference proteome</keyword>
<dbReference type="PROSITE" id="PS50110">
    <property type="entry name" value="RESPONSE_REGULATORY"/>
    <property type="match status" value="1"/>
</dbReference>
<dbReference type="AlphaFoldDB" id="A0A4R3L0X7"/>
<dbReference type="GO" id="GO:0000160">
    <property type="term" value="P:phosphorelay signal transduction system"/>
    <property type="evidence" value="ECO:0007669"/>
    <property type="project" value="InterPro"/>
</dbReference>